<comment type="similarity">
    <text evidence="1">Belongs to the ABC transporter superfamily.</text>
</comment>
<dbReference type="InterPro" id="IPR017871">
    <property type="entry name" value="ABC_transporter-like_CS"/>
</dbReference>
<evidence type="ECO:0000256" key="5">
    <source>
        <dbReference type="SAM" id="MobiDB-lite"/>
    </source>
</evidence>
<accession>A0ABN2VYW3</accession>
<feature type="domain" description="ABC transporter" evidence="6">
    <location>
        <begin position="4"/>
        <end position="246"/>
    </location>
</feature>
<dbReference type="RefSeq" id="WP_344325186.1">
    <property type="nucleotide sequence ID" value="NZ_BAAAPY010000002.1"/>
</dbReference>
<dbReference type="CDD" id="cd03257">
    <property type="entry name" value="ABC_NikE_OppD_transporters"/>
    <property type="match status" value="1"/>
</dbReference>
<dbReference type="PANTHER" id="PTHR43776:SF7">
    <property type="entry name" value="D,D-DIPEPTIDE TRANSPORT ATP-BINDING PROTEIN DDPF-RELATED"/>
    <property type="match status" value="1"/>
</dbReference>
<gene>
    <name evidence="7" type="ORF">GCM10009821_09730</name>
</gene>
<dbReference type="PROSITE" id="PS00211">
    <property type="entry name" value="ABC_TRANSPORTER_1"/>
    <property type="match status" value="1"/>
</dbReference>
<evidence type="ECO:0000313" key="7">
    <source>
        <dbReference type="EMBL" id="GAA2073490.1"/>
    </source>
</evidence>
<dbReference type="SUPFAM" id="SSF52540">
    <property type="entry name" value="P-loop containing nucleoside triphosphate hydrolases"/>
    <property type="match status" value="1"/>
</dbReference>
<evidence type="ECO:0000256" key="1">
    <source>
        <dbReference type="ARBA" id="ARBA00005417"/>
    </source>
</evidence>
<evidence type="ECO:0000256" key="4">
    <source>
        <dbReference type="ARBA" id="ARBA00022840"/>
    </source>
</evidence>
<keyword evidence="2" id="KW-0813">Transport</keyword>
<dbReference type="Gene3D" id="3.40.50.300">
    <property type="entry name" value="P-loop containing nucleotide triphosphate hydrolases"/>
    <property type="match status" value="1"/>
</dbReference>
<keyword evidence="3" id="KW-0547">Nucleotide-binding</keyword>
<dbReference type="InterPro" id="IPR050319">
    <property type="entry name" value="ABC_transp_ATP-bind"/>
</dbReference>
<proteinExistence type="inferred from homology"/>
<dbReference type="Proteomes" id="UP001501480">
    <property type="component" value="Unassembled WGS sequence"/>
</dbReference>
<dbReference type="PANTHER" id="PTHR43776">
    <property type="entry name" value="TRANSPORT ATP-BINDING PROTEIN"/>
    <property type="match status" value="1"/>
</dbReference>
<comment type="caution">
    <text evidence="7">The sequence shown here is derived from an EMBL/GenBank/DDBJ whole genome shotgun (WGS) entry which is preliminary data.</text>
</comment>
<evidence type="ECO:0000256" key="3">
    <source>
        <dbReference type="ARBA" id="ARBA00022741"/>
    </source>
</evidence>
<reference evidence="7 8" key="1">
    <citation type="journal article" date="2019" name="Int. J. Syst. Evol. Microbiol.">
        <title>The Global Catalogue of Microorganisms (GCM) 10K type strain sequencing project: providing services to taxonomists for standard genome sequencing and annotation.</title>
        <authorList>
            <consortium name="The Broad Institute Genomics Platform"/>
            <consortium name="The Broad Institute Genome Sequencing Center for Infectious Disease"/>
            <person name="Wu L."/>
            <person name="Ma J."/>
        </authorList>
    </citation>
    <scope>NUCLEOTIDE SEQUENCE [LARGE SCALE GENOMIC DNA]</scope>
    <source>
        <strain evidence="7 8">JCM 15749</strain>
    </source>
</reference>
<dbReference type="SMART" id="SM00382">
    <property type="entry name" value="AAA"/>
    <property type="match status" value="1"/>
</dbReference>
<evidence type="ECO:0000256" key="2">
    <source>
        <dbReference type="ARBA" id="ARBA00022448"/>
    </source>
</evidence>
<organism evidence="7 8">
    <name type="scientific">Aeromicrobium halocynthiae</name>
    <dbReference type="NCBI Taxonomy" id="560557"/>
    <lineage>
        <taxon>Bacteria</taxon>
        <taxon>Bacillati</taxon>
        <taxon>Actinomycetota</taxon>
        <taxon>Actinomycetes</taxon>
        <taxon>Propionibacteriales</taxon>
        <taxon>Nocardioidaceae</taxon>
        <taxon>Aeromicrobium</taxon>
    </lineage>
</organism>
<evidence type="ECO:0000313" key="8">
    <source>
        <dbReference type="Proteomes" id="UP001501480"/>
    </source>
</evidence>
<feature type="region of interest" description="Disordered" evidence="5">
    <location>
        <begin position="254"/>
        <end position="297"/>
    </location>
</feature>
<dbReference type="EMBL" id="BAAAPY010000002">
    <property type="protein sequence ID" value="GAA2073490.1"/>
    <property type="molecule type" value="Genomic_DNA"/>
</dbReference>
<evidence type="ECO:0000259" key="6">
    <source>
        <dbReference type="PROSITE" id="PS50893"/>
    </source>
</evidence>
<dbReference type="InterPro" id="IPR003593">
    <property type="entry name" value="AAA+_ATPase"/>
</dbReference>
<dbReference type="PROSITE" id="PS50893">
    <property type="entry name" value="ABC_TRANSPORTER_2"/>
    <property type="match status" value="1"/>
</dbReference>
<sequence>MLELKAIDVTYPGPPPFTAVRHVDLTVASGTTVGLVGESGSGKSTIARAAIGLTPVTSGTVTLDGKDVTNPRGRTLRELRRTAQLVFQDPYASLNPRMEIAMAVQEAVSVASGERIGSAHCVRRATELLDRTGVPRAAMIRYPHQLSGGQLQRVSIARALATEATMLILDEVTASLDVSVQARILNLLRELQRDLDISMLYISHDLSVVRYLTDHLYVMRHGEIVEEGSSDVVFGSPQHEYTRTLLAAVPTMGGNRWRSRREHASVPPLSEEAERAAPVTPPADSVEAPTPVPRGTR</sequence>
<keyword evidence="4" id="KW-0067">ATP-binding</keyword>
<dbReference type="InterPro" id="IPR027417">
    <property type="entry name" value="P-loop_NTPase"/>
</dbReference>
<dbReference type="InterPro" id="IPR003439">
    <property type="entry name" value="ABC_transporter-like_ATP-bd"/>
</dbReference>
<keyword evidence="8" id="KW-1185">Reference proteome</keyword>
<dbReference type="Pfam" id="PF00005">
    <property type="entry name" value="ABC_tran"/>
    <property type="match status" value="1"/>
</dbReference>
<protein>
    <recommendedName>
        <fullName evidence="6">ABC transporter domain-containing protein</fullName>
    </recommendedName>
</protein>
<name>A0ABN2VYW3_9ACTN</name>